<dbReference type="OrthoDB" id="2154985at2759"/>
<evidence type="ECO:0000256" key="1">
    <source>
        <dbReference type="SAM" id="MobiDB-lite"/>
    </source>
</evidence>
<dbReference type="Gene3D" id="1.25.40.10">
    <property type="entry name" value="Tetratricopeptide repeat domain"/>
    <property type="match status" value="1"/>
</dbReference>
<organism evidence="2 3">
    <name type="scientific">Serendipita vermifera MAFF 305830</name>
    <dbReference type="NCBI Taxonomy" id="933852"/>
    <lineage>
        <taxon>Eukaryota</taxon>
        <taxon>Fungi</taxon>
        <taxon>Dikarya</taxon>
        <taxon>Basidiomycota</taxon>
        <taxon>Agaricomycotina</taxon>
        <taxon>Agaricomycetes</taxon>
        <taxon>Sebacinales</taxon>
        <taxon>Serendipitaceae</taxon>
        <taxon>Serendipita</taxon>
    </lineage>
</organism>
<dbReference type="GO" id="GO:0005634">
    <property type="term" value="C:nucleus"/>
    <property type="evidence" value="ECO:0007669"/>
    <property type="project" value="TreeGrafter"/>
</dbReference>
<protein>
    <recommendedName>
        <fullName evidence="4">Mitochondrial outer membrane protein IML2</fullName>
    </recommendedName>
</protein>
<feature type="region of interest" description="Disordered" evidence="1">
    <location>
        <begin position="563"/>
        <end position="583"/>
    </location>
</feature>
<sequence length="644" mass="69460">MAAPSEMYIADATKGFDALFSNDIDGAKAIFGAKPASPFHLLGLGSTIFLQACLGMESGVVAEAVKALNEAEAAARAQLKSSKSAKSLTRFPPGTEWEILHADAVVLQGLTNALSETYYGYMQSLYALNSAHSKFNKLHKTVFPRGVDAYRTPSTTPALSRASSMQAAPSATLVSQTPTAKTGLFGRLIFASAGPSTEVRTDAPPDGALEEMIVSGAAFGNGLFNLVLSLLPSKMRGLIGFLGFKADRPAALKQLAVAAAISTDPHAVFAGWQAEEAYILKQYLGIIERLESRYPKGTLWILSRAKLSLFTYKSQEAIKTLQDALAPGAASGFIQADALLVFELAWALLAEARYAEAAEAFLRMKQMNSWSRVTYLALASGCYILMGNLDEAQKLLDQIPSRFRRTKPGEGEIPTESYIKQKLVDWKEKHAKRGGKGRLVDVIKISPADELAIIWNNHHRMPKNITIIQIGKLTALSPLPKIPSPLQMELAAASDNGLVDLESPEELASRSLLLGILYRTIGEYKTSRLFFDDCLGRRARLSTSWIPSTAMFELATLDLLETESSTKPDTVPSTPGVSTPNSVATSTAESAAKELWRKTLNAATTKLDEAVSLSTNAPAMAGRIEARISMLRDEIVNKKAGLGL</sequence>
<dbReference type="GO" id="GO:0005829">
    <property type="term" value="C:cytosol"/>
    <property type="evidence" value="ECO:0007669"/>
    <property type="project" value="TreeGrafter"/>
</dbReference>
<dbReference type="InterPro" id="IPR019412">
    <property type="entry name" value="IML2/TPR_39"/>
</dbReference>
<evidence type="ECO:0008006" key="4">
    <source>
        <dbReference type="Google" id="ProtNLM"/>
    </source>
</evidence>
<dbReference type="GO" id="GO:0005741">
    <property type="term" value="C:mitochondrial outer membrane"/>
    <property type="evidence" value="ECO:0007669"/>
    <property type="project" value="TreeGrafter"/>
</dbReference>
<evidence type="ECO:0000313" key="2">
    <source>
        <dbReference type="EMBL" id="KIM31719.1"/>
    </source>
</evidence>
<reference evidence="2 3" key="1">
    <citation type="submission" date="2014-04" db="EMBL/GenBank/DDBJ databases">
        <authorList>
            <consortium name="DOE Joint Genome Institute"/>
            <person name="Kuo A."/>
            <person name="Zuccaro A."/>
            <person name="Kohler A."/>
            <person name="Nagy L.G."/>
            <person name="Floudas D."/>
            <person name="Copeland A."/>
            <person name="Barry K.W."/>
            <person name="Cichocki N."/>
            <person name="Veneault-Fourrey C."/>
            <person name="LaButti K."/>
            <person name="Lindquist E.A."/>
            <person name="Lipzen A."/>
            <person name="Lundell T."/>
            <person name="Morin E."/>
            <person name="Murat C."/>
            <person name="Sun H."/>
            <person name="Tunlid A."/>
            <person name="Henrissat B."/>
            <person name="Grigoriev I.V."/>
            <person name="Hibbett D.S."/>
            <person name="Martin F."/>
            <person name="Nordberg H.P."/>
            <person name="Cantor M.N."/>
            <person name="Hua S.X."/>
        </authorList>
    </citation>
    <scope>NUCLEOTIDE SEQUENCE [LARGE SCALE GENOMIC DNA]</scope>
    <source>
        <strain evidence="2 3">MAFF 305830</strain>
    </source>
</reference>
<dbReference type="EMBL" id="KN824281">
    <property type="protein sequence ID" value="KIM31719.1"/>
    <property type="molecule type" value="Genomic_DNA"/>
</dbReference>
<accession>A0A0C3BHY7</accession>
<gene>
    <name evidence="2" type="ORF">M408DRAFT_20945</name>
</gene>
<keyword evidence="3" id="KW-1185">Reference proteome</keyword>
<dbReference type="AlphaFoldDB" id="A0A0C3BHY7"/>
<dbReference type="InterPro" id="IPR011990">
    <property type="entry name" value="TPR-like_helical_dom_sf"/>
</dbReference>
<dbReference type="HOGENOM" id="CLU_023297_0_0_1"/>
<evidence type="ECO:0000313" key="3">
    <source>
        <dbReference type="Proteomes" id="UP000054097"/>
    </source>
</evidence>
<dbReference type="Pfam" id="PF10300">
    <property type="entry name" value="Iml2-TPR_39"/>
    <property type="match status" value="1"/>
</dbReference>
<dbReference type="Proteomes" id="UP000054097">
    <property type="component" value="Unassembled WGS sequence"/>
</dbReference>
<proteinExistence type="predicted"/>
<dbReference type="SUPFAM" id="SSF48452">
    <property type="entry name" value="TPR-like"/>
    <property type="match status" value="1"/>
</dbReference>
<reference evidence="3" key="2">
    <citation type="submission" date="2015-01" db="EMBL/GenBank/DDBJ databases">
        <title>Evolutionary Origins and Diversification of the Mycorrhizal Mutualists.</title>
        <authorList>
            <consortium name="DOE Joint Genome Institute"/>
            <consortium name="Mycorrhizal Genomics Consortium"/>
            <person name="Kohler A."/>
            <person name="Kuo A."/>
            <person name="Nagy L.G."/>
            <person name="Floudas D."/>
            <person name="Copeland A."/>
            <person name="Barry K.W."/>
            <person name="Cichocki N."/>
            <person name="Veneault-Fourrey C."/>
            <person name="LaButti K."/>
            <person name="Lindquist E.A."/>
            <person name="Lipzen A."/>
            <person name="Lundell T."/>
            <person name="Morin E."/>
            <person name="Murat C."/>
            <person name="Riley R."/>
            <person name="Ohm R."/>
            <person name="Sun H."/>
            <person name="Tunlid A."/>
            <person name="Henrissat B."/>
            <person name="Grigoriev I.V."/>
            <person name="Hibbett D.S."/>
            <person name="Martin F."/>
        </authorList>
    </citation>
    <scope>NUCLEOTIDE SEQUENCE [LARGE SCALE GENOMIC DNA]</scope>
    <source>
        <strain evidence="3">MAFF 305830</strain>
    </source>
</reference>
<dbReference type="PANTHER" id="PTHR31859">
    <property type="entry name" value="TETRATRICOPEPTIDE REPEAT PROTEIN 39 FAMILY MEMBER"/>
    <property type="match status" value="1"/>
</dbReference>
<name>A0A0C3BHY7_SERVB</name>
<dbReference type="PANTHER" id="PTHR31859:SF1">
    <property type="entry name" value="TETRATRICOPEPTIDE REPEAT PROTEIN 39C"/>
    <property type="match status" value="1"/>
</dbReference>